<keyword evidence="7" id="KW-1185">Reference proteome</keyword>
<dbReference type="InterPro" id="IPR057459">
    <property type="entry name" value="SYDE1/2_C2"/>
</dbReference>
<dbReference type="CDD" id="cd00030">
    <property type="entry name" value="C2"/>
    <property type="match status" value="1"/>
</dbReference>
<feature type="compositionally biased region" description="Low complexity" evidence="2">
    <location>
        <begin position="1317"/>
        <end position="1332"/>
    </location>
</feature>
<dbReference type="SMART" id="SM00239">
    <property type="entry name" value="C2"/>
    <property type="match status" value="1"/>
</dbReference>
<dbReference type="PANTHER" id="PTHR46150">
    <property type="entry name" value="RHO GTPASE-ACTIVATING PROTEIN 100F"/>
    <property type="match status" value="1"/>
</dbReference>
<feature type="domain" description="C2" evidence="3">
    <location>
        <begin position="770"/>
        <end position="906"/>
    </location>
</feature>
<sequence length="1766" mass="193596">MVKFFIPYSNELTTIETPQDSQYHRDSAPGSRPELFGAPGGADPADTAGDTSTRCQIGDNGREALDLTASPLRAPPAPNNRTNHPPMVIQGDFRKVSGISSDIFKQIEAVENDHDASTAAALEHVERLGEMIVRILDSRHLGRSAGDAAKRFLAMQDAKHTVQFVEIVKRPGQTLGLYIREGNGIDRNDGVFISRIALESAVYNSGCLKVGDEILAVNLVDVTRMSLDDVVIIMSIPRRLVLATRQRKGSKGGQSSPNVQPRSEHKPPPVVVIKRDLREDETDEGDLGQHRESMRQRHTGDGREMSESRSRLGLGLPSMDSRHTAQDSNGLDLYYNSRPPDSNTWGYQPPPPVITEQPKSSMQHFQPYERNYPNTLESLAEKVHSFALPGRRMSAGAQPLPSRLSSQQSPSSHYYVQHTGTGSRRIMPRSGSDQHLPHTEYSDYTSITQAGRHSLLRSSLKSGSTLSRYNQRYVDQAAVAAQLAQAKYGSSATQYATSGTLSRRNRSSLDYSSDTEATAGPRSSYYYYRNQSSVPHSTIPTLGRQNSLTSTDITTKFNSLPRDTRGSTRLAMNKRFGDRNVALLQDESDGALSAPEMPSIRRDRDEYRQWLSRTPSTSAIYEQIRASRDVLNQQRAARFTYSAENIHDALKNIEGGYYSSYGRPGTTSTLDRHFTRSQHPSAPARSLSTQHITSSSPLSSSRSPSMRRMRQLLDLDSVRSGAAPSPVPTPSGTLPRGHRQLDINPAEFLKYKIEKPGLPGSGTSIPGLSSLSGTSGGLSSLSDEPVSGMLWVHLLAGRGLRASSGTSTATTPVTPSGTSPSISGSTGLRDLYCVLECDRVHKARTVVRTGDLVFDWDESFELDLVNNRELDLLIYSWDPQYRHKLCYKGSVYLPTLLKSGPIHQLALKIEPRGTLYLRLRHTDSQTLYRRKASSTLSLSRTAPLFGVDLESVVNRESKTGGVPGGVATGLVSSTQQIPIIVKRCVEEVERRGLDIIGLYRLCGSATKKRILREAFERNSRSVDLSPDNVPDINVITGVLKDYLRELPEPLFTKCLYQMMVDALGVCLPDDPEGNAKLMFSILDCLPRINRATLIFLMDHLALVVSASDRNKMSAQNLATALAPPLMLQSSDTLTPTATAKSYDLDYHQPINVLKYLLQIWPTPKHHSEGAFPDRSARQATRAAWRQSQCVSSGTAGSGSRAVSALSGSVSSSSSLSSLGPARPTATGPITPDTRPIISKQRSLPSALSTSRPTSSSNRPQATSDSVKHCLPSRVSSPAIRASPSTQTMMMRSSPSVTISSPGIRNSPSSTSVNSPGPRNSPSVSSLSRASPSILGGNVSRSSSPAMQATSAGLNVTLGSTTPSFSTLSSLQSTISNISTTASTMFGLNYAPTTYASTNPFLTGAYLNYTPGEMSYGDKFNTIGSIKETKSFFENYSSDSKYSSTKPTYEVTESMYPTADTKYNTIGSKYPEKTSYLSTTYTSELKYSPGRETKSGSSYDTSPNVTQSSSSALLSIEDTPTPTSSIETEDSNTREISLAALSCLIKGRRYRKYVPENPEVLGTKFYLFKRSTNLSHPEILNYDDEGKSLANSSFNYTLPMKMMIENRTSKLRIEPRNCTKSNYLKSKVYFKRPNNLRQKIRGEKEQISPDIVESSVYTHVGLLKLSESYLSQRMRLVAVNAERRKGNGTSVNAKRQNGGWGLILQFRDEDDNNLVATIKHHPLPHESEGRGWSNTKLDSAIDPVILEDIRTYGGMTTVTFHMTPSFT</sequence>
<protein>
    <recommendedName>
        <fullName evidence="8">Rho GTPase-activating protein 100F</fullName>
    </recommendedName>
</protein>
<dbReference type="InterPro" id="IPR000008">
    <property type="entry name" value="C2_dom"/>
</dbReference>
<feature type="compositionally biased region" description="Polar residues" evidence="2">
    <location>
        <begin position="1494"/>
        <end position="1525"/>
    </location>
</feature>
<feature type="compositionally biased region" description="Low complexity" evidence="2">
    <location>
        <begin position="398"/>
        <end position="412"/>
    </location>
</feature>
<name>A0A8J6H721_TENMO</name>
<feature type="compositionally biased region" description="Low complexity" evidence="2">
    <location>
        <begin position="41"/>
        <end position="51"/>
    </location>
</feature>
<feature type="compositionally biased region" description="Low complexity" evidence="2">
    <location>
        <begin position="803"/>
        <end position="822"/>
    </location>
</feature>
<dbReference type="FunFam" id="2.30.42.10:FF:000163">
    <property type="entry name" value="rho GTPase-activating protein 100F isoform X1"/>
    <property type="match status" value="1"/>
</dbReference>
<feature type="region of interest" description="Disordered" evidence="2">
    <location>
        <begin position="668"/>
        <end position="739"/>
    </location>
</feature>
<dbReference type="SUPFAM" id="SSF49562">
    <property type="entry name" value="C2 domain (Calcium/lipid-binding domain, CaLB)"/>
    <property type="match status" value="1"/>
</dbReference>
<feature type="compositionally biased region" description="Basic and acidic residues" evidence="2">
    <location>
        <begin position="262"/>
        <end position="278"/>
    </location>
</feature>
<dbReference type="InterPro" id="IPR001478">
    <property type="entry name" value="PDZ"/>
</dbReference>
<dbReference type="PROSITE" id="PS50004">
    <property type="entry name" value="C2"/>
    <property type="match status" value="1"/>
</dbReference>
<keyword evidence="1" id="KW-0343">GTPase activation</keyword>
<dbReference type="PROSITE" id="PS50238">
    <property type="entry name" value="RHOGAP"/>
    <property type="match status" value="1"/>
</dbReference>
<dbReference type="PROSITE" id="PS50106">
    <property type="entry name" value="PDZ"/>
    <property type="match status" value="1"/>
</dbReference>
<feature type="compositionally biased region" description="Low complexity" evidence="2">
    <location>
        <begin position="1197"/>
        <end position="1223"/>
    </location>
</feature>
<dbReference type="SMART" id="SM00228">
    <property type="entry name" value="PDZ"/>
    <property type="match status" value="1"/>
</dbReference>
<evidence type="ECO:0000259" key="4">
    <source>
        <dbReference type="PROSITE" id="PS50106"/>
    </source>
</evidence>
<dbReference type="Pfam" id="PF00595">
    <property type="entry name" value="PDZ"/>
    <property type="match status" value="1"/>
</dbReference>
<dbReference type="InterPro" id="IPR052118">
    <property type="entry name" value="Rho-GAP_regulator"/>
</dbReference>
<feature type="compositionally biased region" description="Basic and acidic residues" evidence="2">
    <location>
        <begin position="287"/>
        <end position="310"/>
    </location>
</feature>
<dbReference type="GO" id="GO:0007165">
    <property type="term" value="P:signal transduction"/>
    <property type="evidence" value="ECO:0007669"/>
    <property type="project" value="InterPro"/>
</dbReference>
<feature type="compositionally biased region" description="Polar residues" evidence="2">
    <location>
        <begin position="1282"/>
        <end position="1316"/>
    </location>
</feature>
<feature type="compositionally biased region" description="Polar residues" evidence="2">
    <location>
        <begin position="492"/>
        <end position="516"/>
    </location>
</feature>
<evidence type="ECO:0000256" key="2">
    <source>
        <dbReference type="SAM" id="MobiDB-lite"/>
    </source>
</evidence>
<evidence type="ECO:0000313" key="6">
    <source>
        <dbReference type="EMBL" id="KAH0808517.1"/>
    </source>
</evidence>
<dbReference type="SUPFAM" id="SSF48350">
    <property type="entry name" value="GTPase activation domain, GAP"/>
    <property type="match status" value="1"/>
</dbReference>
<gene>
    <name evidence="6" type="ORF">GEV33_014274</name>
</gene>
<dbReference type="InterPro" id="IPR035892">
    <property type="entry name" value="C2_domain_sf"/>
</dbReference>
<feature type="region of interest" description="Disordered" evidence="2">
    <location>
        <begin position="392"/>
        <end position="439"/>
    </location>
</feature>
<evidence type="ECO:0000259" key="3">
    <source>
        <dbReference type="PROSITE" id="PS50004"/>
    </source>
</evidence>
<feature type="region of interest" description="Disordered" evidence="2">
    <location>
        <begin position="1486"/>
        <end position="1530"/>
    </location>
</feature>
<dbReference type="GO" id="GO:0097060">
    <property type="term" value="C:synaptic membrane"/>
    <property type="evidence" value="ECO:0007669"/>
    <property type="project" value="TreeGrafter"/>
</dbReference>
<dbReference type="GO" id="GO:0046578">
    <property type="term" value="P:regulation of Ras protein signal transduction"/>
    <property type="evidence" value="ECO:0007669"/>
    <property type="project" value="TreeGrafter"/>
</dbReference>
<dbReference type="InterPro" id="IPR008936">
    <property type="entry name" value="Rho_GTPase_activation_prot"/>
</dbReference>
<dbReference type="InterPro" id="IPR000198">
    <property type="entry name" value="RhoGAP_dom"/>
</dbReference>
<evidence type="ECO:0000313" key="7">
    <source>
        <dbReference type="Proteomes" id="UP000719412"/>
    </source>
</evidence>
<dbReference type="CDD" id="cd06718">
    <property type="entry name" value="PDZ_Par6-like"/>
    <property type="match status" value="1"/>
</dbReference>
<reference evidence="6" key="2">
    <citation type="submission" date="2021-08" db="EMBL/GenBank/DDBJ databases">
        <authorList>
            <person name="Eriksson T."/>
        </authorList>
    </citation>
    <scope>NUCLEOTIDE SEQUENCE</scope>
    <source>
        <strain evidence="6">Stoneville</strain>
        <tissue evidence="6">Whole head</tissue>
    </source>
</reference>
<feature type="domain" description="PDZ" evidence="4">
    <location>
        <begin position="164"/>
        <end position="234"/>
    </location>
</feature>
<reference evidence="6" key="1">
    <citation type="journal article" date="2020" name="J Insects Food Feed">
        <title>The yellow mealworm (Tenebrio molitor) genome: a resource for the emerging insects as food and feed industry.</title>
        <authorList>
            <person name="Eriksson T."/>
            <person name="Andere A."/>
            <person name="Kelstrup H."/>
            <person name="Emery V."/>
            <person name="Picard C."/>
        </authorList>
    </citation>
    <scope>NUCLEOTIDE SEQUENCE</scope>
    <source>
        <strain evidence="6">Stoneville</strain>
        <tissue evidence="6">Whole head</tissue>
    </source>
</reference>
<feature type="domain" description="Rho-GAP" evidence="5">
    <location>
        <begin position="947"/>
        <end position="1164"/>
    </location>
</feature>
<organism evidence="6 7">
    <name type="scientific">Tenebrio molitor</name>
    <name type="common">Yellow mealworm beetle</name>
    <dbReference type="NCBI Taxonomy" id="7067"/>
    <lineage>
        <taxon>Eukaryota</taxon>
        <taxon>Metazoa</taxon>
        <taxon>Ecdysozoa</taxon>
        <taxon>Arthropoda</taxon>
        <taxon>Hexapoda</taxon>
        <taxon>Insecta</taxon>
        <taxon>Pterygota</taxon>
        <taxon>Neoptera</taxon>
        <taxon>Endopterygota</taxon>
        <taxon>Coleoptera</taxon>
        <taxon>Polyphaga</taxon>
        <taxon>Cucujiformia</taxon>
        <taxon>Tenebrionidae</taxon>
        <taxon>Tenebrio</taxon>
    </lineage>
</organism>
<evidence type="ECO:0000256" key="1">
    <source>
        <dbReference type="ARBA" id="ARBA00022468"/>
    </source>
</evidence>
<proteinExistence type="predicted"/>
<dbReference type="GO" id="GO:0016477">
    <property type="term" value="P:cell migration"/>
    <property type="evidence" value="ECO:0007669"/>
    <property type="project" value="TreeGrafter"/>
</dbReference>
<feature type="region of interest" description="Disordered" evidence="2">
    <location>
        <begin position="244"/>
        <end position="329"/>
    </location>
</feature>
<dbReference type="Gene3D" id="2.60.40.150">
    <property type="entry name" value="C2 domain"/>
    <property type="match status" value="1"/>
</dbReference>
<accession>A0A8J6H721</accession>
<dbReference type="Proteomes" id="UP000719412">
    <property type="component" value="Unassembled WGS sequence"/>
</dbReference>
<dbReference type="SMART" id="SM00324">
    <property type="entry name" value="RhoGAP"/>
    <property type="match status" value="1"/>
</dbReference>
<feature type="region of interest" description="Disordered" evidence="2">
    <location>
        <begin position="802"/>
        <end position="822"/>
    </location>
</feature>
<dbReference type="Pfam" id="PF25336">
    <property type="entry name" value="C2_SYDE"/>
    <property type="match status" value="1"/>
</dbReference>
<feature type="region of interest" description="Disordered" evidence="2">
    <location>
        <begin position="1167"/>
        <end position="1345"/>
    </location>
</feature>
<feature type="compositionally biased region" description="Low complexity" evidence="2">
    <location>
        <begin position="1241"/>
        <end position="1256"/>
    </location>
</feature>
<feature type="region of interest" description="Disordered" evidence="2">
    <location>
        <begin position="492"/>
        <end position="522"/>
    </location>
</feature>
<dbReference type="GO" id="GO:0005096">
    <property type="term" value="F:GTPase activator activity"/>
    <property type="evidence" value="ECO:0007669"/>
    <property type="project" value="UniProtKB-KW"/>
</dbReference>
<dbReference type="EMBL" id="JABDTM020028699">
    <property type="protein sequence ID" value="KAH0808517.1"/>
    <property type="molecule type" value="Genomic_DNA"/>
</dbReference>
<dbReference type="Gene3D" id="2.30.42.10">
    <property type="match status" value="1"/>
</dbReference>
<dbReference type="GO" id="GO:0030030">
    <property type="term" value="P:cell projection organization"/>
    <property type="evidence" value="ECO:0007669"/>
    <property type="project" value="TreeGrafter"/>
</dbReference>
<dbReference type="FunFam" id="1.10.555.10:FF:000031">
    <property type="entry name" value="rho GTPase-activating protein 100F isoform X6"/>
    <property type="match status" value="1"/>
</dbReference>
<dbReference type="InterPro" id="IPR036034">
    <property type="entry name" value="PDZ_sf"/>
</dbReference>
<dbReference type="SUPFAM" id="SSF50156">
    <property type="entry name" value="PDZ domain-like"/>
    <property type="match status" value="1"/>
</dbReference>
<feature type="compositionally biased region" description="Low complexity" evidence="2">
    <location>
        <begin position="694"/>
        <end position="704"/>
    </location>
</feature>
<evidence type="ECO:0008006" key="8">
    <source>
        <dbReference type="Google" id="ProtNLM"/>
    </source>
</evidence>
<comment type="caution">
    <text evidence="6">The sequence shown here is derived from an EMBL/GenBank/DDBJ whole genome shotgun (WGS) entry which is preliminary data.</text>
</comment>
<dbReference type="Gene3D" id="1.10.555.10">
    <property type="entry name" value="Rho GTPase activation protein"/>
    <property type="match status" value="1"/>
</dbReference>
<dbReference type="PANTHER" id="PTHR46150:SF3">
    <property type="entry name" value="RHO GTPASE-ACTIVATING PROTEIN 100F"/>
    <property type="match status" value="1"/>
</dbReference>
<dbReference type="Pfam" id="PF00620">
    <property type="entry name" value="RhoGAP"/>
    <property type="match status" value="1"/>
</dbReference>
<feature type="region of interest" description="Disordered" evidence="2">
    <location>
        <begin position="16"/>
        <end position="52"/>
    </location>
</feature>
<evidence type="ECO:0000259" key="5">
    <source>
        <dbReference type="PROSITE" id="PS50238"/>
    </source>
</evidence>
<feature type="compositionally biased region" description="Polar residues" evidence="2">
    <location>
        <begin position="1185"/>
        <end position="1194"/>
    </location>
</feature>